<dbReference type="Gene3D" id="4.10.410.60">
    <property type="match status" value="1"/>
</dbReference>
<evidence type="ECO:0000256" key="1">
    <source>
        <dbReference type="ARBA" id="ARBA00006598"/>
    </source>
</evidence>
<evidence type="ECO:0000256" key="3">
    <source>
        <dbReference type="ARBA" id="ARBA00023274"/>
    </source>
</evidence>
<reference evidence="7 8" key="1">
    <citation type="journal article" date="2015" name="Nature">
        <title>rRNA introns, odd ribosomes, and small enigmatic genomes across a large radiation of phyla.</title>
        <authorList>
            <person name="Brown C.T."/>
            <person name="Hug L.A."/>
            <person name="Thomas B.C."/>
            <person name="Sharon I."/>
            <person name="Castelle C.J."/>
            <person name="Singh A."/>
            <person name="Wilkins M.J."/>
            <person name="Williams K.H."/>
            <person name="Banfield J.F."/>
        </authorList>
    </citation>
    <scope>NUCLEOTIDE SEQUENCE [LARGE SCALE GENOMIC DNA]</scope>
</reference>
<comment type="caution">
    <text evidence="7">The sequence shown here is derived from an EMBL/GenBank/DDBJ whole genome shotgun (WGS) entry which is preliminary data.</text>
</comment>
<dbReference type="GO" id="GO:0003735">
    <property type="term" value="F:structural constituent of ribosome"/>
    <property type="evidence" value="ECO:0007669"/>
    <property type="project" value="InterPro"/>
</dbReference>
<organism evidence="7 8">
    <name type="scientific">Candidatus Magasanikbacteria bacterium GW2011_GWA2_40_10</name>
    <dbReference type="NCBI Taxonomy" id="1619037"/>
    <lineage>
        <taxon>Bacteria</taxon>
        <taxon>Candidatus Magasanikiibacteriota</taxon>
    </lineage>
</organism>
<dbReference type="GO" id="GO:0006412">
    <property type="term" value="P:translation"/>
    <property type="evidence" value="ECO:0007669"/>
    <property type="project" value="UniProtKB-UniRule"/>
</dbReference>
<comment type="similarity">
    <text evidence="1 4 5">Belongs to the bacterial ribosomal protein bL35 family.</text>
</comment>
<dbReference type="InterPro" id="IPR021137">
    <property type="entry name" value="Ribosomal_bL35-like"/>
</dbReference>
<evidence type="ECO:0000313" key="8">
    <source>
        <dbReference type="Proteomes" id="UP000034855"/>
    </source>
</evidence>
<evidence type="ECO:0000313" key="7">
    <source>
        <dbReference type="EMBL" id="KKR34401.1"/>
    </source>
</evidence>
<dbReference type="EMBL" id="LBXR01000016">
    <property type="protein sequence ID" value="KKR34401.1"/>
    <property type="molecule type" value="Genomic_DNA"/>
</dbReference>
<keyword evidence="2 4" id="KW-0689">Ribosomal protein</keyword>
<evidence type="ECO:0000256" key="2">
    <source>
        <dbReference type="ARBA" id="ARBA00022980"/>
    </source>
</evidence>
<dbReference type="STRING" id="1619037.UT67_C0016G0008"/>
<dbReference type="SUPFAM" id="SSF143034">
    <property type="entry name" value="L35p-like"/>
    <property type="match status" value="1"/>
</dbReference>
<protein>
    <recommendedName>
        <fullName evidence="4">Large ribosomal subunit protein bL35</fullName>
    </recommendedName>
</protein>
<feature type="region of interest" description="Disordered" evidence="6">
    <location>
        <begin position="27"/>
        <end position="64"/>
    </location>
</feature>
<name>A0A0G0QAN9_9BACT</name>
<evidence type="ECO:0000256" key="4">
    <source>
        <dbReference type="HAMAP-Rule" id="MF_00514"/>
    </source>
</evidence>
<keyword evidence="3 4" id="KW-0687">Ribonucleoprotein</keyword>
<sequence length="64" mass="7292">MPKLKTHKATAKRYKLTKNGKIMKRAAGQNHFNARENGKTGRNKKSDVVTSQTLRRVMQVNLPN</sequence>
<evidence type="ECO:0000256" key="6">
    <source>
        <dbReference type="SAM" id="MobiDB-lite"/>
    </source>
</evidence>
<proteinExistence type="inferred from homology"/>
<dbReference type="InterPro" id="IPR037229">
    <property type="entry name" value="Ribosomal_bL35_sf"/>
</dbReference>
<dbReference type="Pfam" id="PF01632">
    <property type="entry name" value="Ribosomal_L35p"/>
    <property type="match status" value="1"/>
</dbReference>
<accession>A0A0G0QAN9</accession>
<dbReference type="AlphaFoldDB" id="A0A0G0QAN9"/>
<evidence type="ECO:0000256" key="5">
    <source>
        <dbReference type="RuleBase" id="RU000568"/>
    </source>
</evidence>
<dbReference type="PANTHER" id="PTHR33343">
    <property type="entry name" value="54S RIBOSOMAL PROTEIN BL35M"/>
    <property type="match status" value="1"/>
</dbReference>
<gene>
    <name evidence="4" type="primary">rpmI</name>
    <name evidence="7" type="ORF">UT67_C0016G0008</name>
</gene>
<dbReference type="InterPro" id="IPR001706">
    <property type="entry name" value="Ribosomal_bL35"/>
</dbReference>
<dbReference type="PANTHER" id="PTHR33343:SF1">
    <property type="entry name" value="LARGE RIBOSOMAL SUBUNIT PROTEIN BL35M"/>
    <property type="match status" value="1"/>
</dbReference>
<dbReference type="HAMAP" id="MF_00514">
    <property type="entry name" value="Ribosomal_bL35"/>
    <property type="match status" value="1"/>
</dbReference>
<dbReference type="GO" id="GO:0015934">
    <property type="term" value="C:large ribosomal subunit"/>
    <property type="evidence" value="ECO:0007669"/>
    <property type="project" value="TreeGrafter"/>
</dbReference>
<feature type="compositionally biased region" description="Basic and acidic residues" evidence="6">
    <location>
        <begin position="33"/>
        <end position="47"/>
    </location>
</feature>
<dbReference type="NCBIfam" id="TIGR00001">
    <property type="entry name" value="rpmI_bact"/>
    <property type="match status" value="1"/>
</dbReference>
<dbReference type="PRINTS" id="PR00064">
    <property type="entry name" value="RIBOSOMALL35"/>
</dbReference>
<dbReference type="Proteomes" id="UP000034855">
    <property type="component" value="Unassembled WGS sequence"/>
</dbReference>